<evidence type="ECO:0000313" key="3">
    <source>
        <dbReference type="Proteomes" id="UP000033187"/>
    </source>
</evidence>
<name>A0A0D6JBZ6_9HYPH</name>
<proteinExistence type="predicted"/>
<reference evidence="3" key="1">
    <citation type="submission" date="2015-02" db="EMBL/GenBank/DDBJ databases">
        <authorList>
            <person name="Chooi Y.-H."/>
        </authorList>
    </citation>
    <scope>NUCLEOTIDE SEQUENCE [LARGE SCALE GENOMIC DNA]</scope>
    <source>
        <strain evidence="3">strain Y</strain>
    </source>
</reference>
<dbReference type="OrthoDB" id="7616636at2"/>
<keyword evidence="3" id="KW-1185">Reference proteome</keyword>
<dbReference type="KEGG" id="fiy:BN1229_v1_0937"/>
<dbReference type="RefSeq" id="WP_046476947.1">
    <property type="nucleotide sequence ID" value="NZ_LN829118.1"/>
</dbReference>
<dbReference type="KEGG" id="fil:BN1229_v1_0933"/>
<dbReference type="Proteomes" id="UP000033187">
    <property type="component" value="Chromosome 1"/>
</dbReference>
<sequence>MTEGIAQSVAAEAEQAANEAAREARAEVLERSAKTEPEKKPSRRITKASTSSDTWQKFVVDVWLTDLNPTEFGIYKHSRNRAKSRQFSSDMDIYAEVIENGERTGLLGYRKDLWKDAKGMDRRLVFKLFTPSLNWRATMDLMVGRSLQLTLGARGVPVMAYSINTHDDNFMIYLERSALKWPFLPEHFSFFIVSDGTPKFFRLERALINIGGDYTLYDEHNKAIGYIDGKILSIAGKWKGAIRSEHADKKLLTVMKLFSGLIIFNRQARWHMWRLWHDVIDGRISPALERQESDLYKNPRRVR</sequence>
<feature type="region of interest" description="Disordered" evidence="1">
    <location>
        <begin position="1"/>
        <end position="48"/>
    </location>
</feature>
<organism evidence="2 3">
    <name type="scientific">Candidatus Filomicrobium marinum</name>
    <dbReference type="NCBI Taxonomy" id="1608628"/>
    <lineage>
        <taxon>Bacteria</taxon>
        <taxon>Pseudomonadati</taxon>
        <taxon>Pseudomonadota</taxon>
        <taxon>Alphaproteobacteria</taxon>
        <taxon>Hyphomicrobiales</taxon>
        <taxon>Hyphomicrobiaceae</taxon>
        <taxon>Filomicrobium</taxon>
    </lineage>
</organism>
<feature type="compositionally biased region" description="Low complexity" evidence="1">
    <location>
        <begin position="1"/>
        <end position="19"/>
    </location>
</feature>
<accession>A0A0D6JBZ6</accession>
<evidence type="ECO:0000256" key="1">
    <source>
        <dbReference type="SAM" id="MobiDB-lite"/>
    </source>
</evidence>
<gene>
    <name evidence="2" type="ORF">YBN1229_v1_0937</name>
</gene>
<dbReference type="AlphaFoldDB" id="A0A0D6JBZ6"/>
<dbReference type="EMBL" id="LN829119">
    <property type="protein sequence ID" value="CPR16726.1"/>
    <property type="molecule type" value="Genomic_DNA"/>
</dbReference>
<protein>
    <submittedName>
        <fullName evidence="2">Uncharacterized protein</fullName>
    </submittedName>
</protein>
<evidence type="ECO:0000313" key="2">
    <source>
        <dbReference type="EMBL" id="CPR16726.1"/>
    </source>
</evidence>
<feature type="compositionally biased region" description="Basic and acidic residues" evidence="1">
    <location>
        <begin position="20"/>
        <end position="40"/>
    </location>
</feature>